<name>A0ABW8SNU0_9CLOT</name>
<dbReference type="EMBL" id="JBJHZX010000024">
    <property type="protein sequence ID" value="MFL0197026.1"/>
    <property type="molecule type" value="Genomic_DNA"/>
</dbReference>
<keyword evidence="3" id="KW-1185">Reference proteome</keyword>
<comment type="caution">
    <text evidence="2">The sequence shown here is derived from an EMBL/GenBank/DDBJ whole genome shotgun (WGS) entry which is preliminary data.</text>
</comment>
<evidence type="ECO:0000313" key="3">
    <source>
        <dbReference type="Proteomes" id="UP001623660"/>
    </source>
</evidence>
<gene>
    <name evidence="2" type="ORF">ACJDU8_15875</name>
</gene>
<protein>
    <submittedName>
        <fullName evidence="2">Uncharacterized protein</fullName>
    </submittedName>
</protein>
<accession>A0ABW8SNU0</accession>
<sequence length="141" mass="15953">MKNYYCPFDYYDDYSDNYYGDYDDYGDYFRKSNVSPETVQKHIGRIALVHLKWLGTITACIDSHDELTGVVTLTIFTHFGQAQLRIHYSAIARITPIHASPNQGKMPTHENPAHGVMPSHTGQPNESSAHTGSQGSNKDWK</sequence>
<evidence type="ECO:0000313" key="2">
    <source>
        <dbReference type="EMBL" id="MFL0197026.1"/>
    </source>
</evidence>
<organism evidence="2 3">
    <name type="scientific">Candidatus Clostridium eludens</name>
    <dbReference type="NCBI Taxonomy" id="3381663"/>
    <lineage>
        <taxon>Bacteria</taxon>
        <taxon>Bacillati</taxon>
        <taxon>Bacillota</taxon>
        <taxon>Clostridia</taxon>
        <taxon>Eubacteriales</taxon>
        <taxon>Clostridiaceae</taxon>
        <taxon>Clostridium</taxon>
    </lineage>
</organism>
<proteinExistence type="predicted"/>
<dbReference type="Proteomes" id="UP001623660">
    <property type="component" value="Unassembled WGS sequence"/>
</dbReference>
<dbReference type="RefSeq" id="WP_406793130.1">
    <property type="nucleotide sequence ID" value="NZ_JBJHZX010000024.1"/>
</dbReference>
<feature type="compositionally biased region" description="Polar residues" evidence="1">
    <location>
        <begin position="120"/>
        <end position="141"/>
    </location>
</feature>
<reference evidence="2 3" key="1">
    <citation type="submission" date="2024-11" db="EMBL/GenBank/DDBJ databases">
        <authorList>
            <person name="Heng Y.C."/>
            <person name="Lim A.C.H."/>
            <person name="Lee J.K.Y."/>
            <person name="Kittelmann S."/>
        </authorList>
    </citation>
    <scope>NUCLEOTIDE SEQUENCE [LARGE SCALE GENOMIC DNA]</scope>
    <source>
        <strain evidence="2 3">WILCCON 0269</strain>
    </source>
</reference>
<feature type="region of interest" description="Disordered" evidence="1">
    <location>
        <begin position="99"/>
        <end position="141"/>
    </location>
</feature>
<evidence type="ECO:0000256" key="1">
    <source>
        <dbReference type="SAM" id="MobiDB-lite"/>
    </source>
</evidence>